<gene>
    <name evidence="1" type="ORF">Slati_3449200</name>
</gene>
<name>A0AAW2UG82_9LAMI</name>
<dbReference type="AlphaFoldDB" id="A0AAW2UG82"/>
<reference evidence="1" key="2">
    <citation type="journal article" date="2024" name="Plant">
        <title>Genomic evolution and insights into agronomic trait innovations of Sesamum species.</title>
        <authorList>
            <person name="Miao H."/>
            <person name="Wang L."/>
            <person name="Qu L."/>
            <person name="Liu H."/>
            <person name="Sun Y."/>
            <person name="Le M."/>
            <person name="Wang Q."/>
            <person name="Wei S."/>
            <person name="Zheng Y."/>
            <person name="Lin W."/>
            <person name="Duan Y."/>
            <person name="Cao H."/>
            <person name="Xiong S."/>
            <person name="Wang X."/>
            <person name="Wei L."/>
            <person name="Li C."/>
            <person name="Ma Q."/>
            <person name="Ju M."/>
            <person name="Zhao R."/>
            <person name="Li G."/>
            <person name="Mu C."/>
            <person name="Tian Q."/>
            <person name="Mei H."/>
            <person name="Zhang T."/>
            <person name="Gao T."/>
            <person name="Zhang H."/>
        </authorList>
    </citation>
    <scope>NUCLEOTIDE SEQUENCE</scope>
    <source>
        <strain evidence="1">KEN1</strain>
    </source>
</reference>
<evidence type="ECO:0000313" key="1">
    <source>
        <dbReference type="EMBL" id="KAL0416173.1"/>
    </source>
</evidence>
<protein>
    <submittedName>
        <fullName evidence="1">Uncharacterized protein</fullName>
    </submittedName>
</protein>
<proteinExistence type="predicted"/>
<dbReference type="EMBL" id="JACGWN010000012">
    <property type="protein sequence ID" value="KAL0416173.1"/>
    <property type="molecule type" value="Genomic_DNA"/>
</dbReference>
<sequence length="51" mass="5419">MSIGWTKKGARQLAGREIAGSATRPWVAGRWLCDQVAGARSLAQRSATCMG</sequence>
<accession>A0AAW2UG82</accession>
<organism evidence="1">
    <name type="scientific">Sesamum latifolium</name>
    <dbReference type="NCBI Taxonomy" id="2727402"/>
    <lineage>
        <taxon>Eukaryota</taxon>
        <taxon>Viridiplantae</taxon>
        <taxon>Streptophyta</taxon>
        <taxon>Embryophyta</taxon>
        <taxon>Tracheophyta</taxon>
        <taxon>Spermatophyta</taxon>
        <taxon>Magnoliopsida</taxon>
        <taxon>eudicotyledons</taxon>
        <taxon>Gunneridae</taxon>
        <taxon>Pentapetalae</taxon>
        <taxon>asterids</taxon>
        <taxon>lamiids</taxon>
        <taxon>Lamiales</taxon>
        <taxon>Pedaliaceae</taxon>
        <taxon>Sesamum</taxon>
    </lineage>
</organism>
<reference evidence="1" key="1">
    <citation type="submission" date="2020-06" db="EMBL/GenBank/DDBJ databases">
        <authorList>
            <person name="Li T."/>
            <person name="Hu X."/>
            <person name="Zhang T."/>
            <person name="Song X."/>
            <person name="Zhang H."/>
            <person name="Dai N."/>
            <person name="Sheng W."/>
            <person name="Hou X."/>
            <person name="Wei L."/>
        </authorList>
    </citation>
    <scope>NUCLEOTIDE SEQUENCE</scope>
    <source>
        <strain evidence="1">KEN1</strain>
        <tissue evidence="1">Leaf</tissue>
    </source>
</reference>
<comment type="caution">
    <text evidence="1">The sequence shown here is derived from an EMBL/GenBank/DDBJ whole genome shotgun (WGS) entry which is preliminary data.</text>
</comment>